<comment type="catalytic activity">
    <reaction evidence="1">
        <text>ATP + protein L-histidine = ADP + protein N-phospho-L-histidine.</text>
        <dbReference type="EC" id="2.7.13.3"/>
    </reaction>
</comment>
<evidence type="ECO:0000256" key="2">
    <source>
        <dbReference type="ARBA" id="ARBA00012438"/>
    </source>
</evidence>
<dbReference type="PROSITE" id="PS50109">
    <property type="entry name" value="HIS_KIN"/>
    <property type="match status" value="1"/>
</dbReference>
<dbReference type="SUPFAM" id="SSF47384">
    <property type="entry name" value="Homodimeric domain of signal transducing histidine kinase"/>
    <property type="match status" value="1"/>
</dbReference>
<dbReference type="Proteomes" id="UP000011744">
    <property type="component" value="Unassembled WGS sequence"/>
</dbReference>
<evidence type="ECO:0000259" key="8">
    <source>
        <dbReference type="PROSITE" id="PS50109"/>
    </source>
</evidence>
<evidence type="ECO:0000256" key="3">
    <source>
        <dbReference type="ARBA" id="ARBA00022553"/>
    </source>
</evidence>
<reference evidence="9 10" key="1">
    <citation type="journal article" date="2014" name="Genome Announc.">
        <title>Draft Genome Sequence of Magnetospirillum sp. Strain SO-1, a Freshwater Magnetotactic Bacterium Isolated from the Ol'khovka River, Russia.</title>
        <authorList>
            <person name="Grouzdev D.S."/>
            <person name="Dziuba M.V."/>
            <person name="Sukhacheva M.S."/>
            <person name="Mardanov A.V."/>
            <person name="Beletskiy A.V."/>
            <person name="Kuznetsov B.B."/>
            <person name="Skryabin K.G."/>
        </authorList>
    </citation>
    <scope>NUCLEOTIDE SEQUENCE [LARGE SCALE GENOMIC DNA]</scope>
    <source>
        <strain evidence="9 10">SO-1</strain>
    </source>
</reference>
<dbReference type="PRINTS" id="PR00344">
    <property type="entry name" value="BCTRLSENSOR"/>
</dbReference>
<keyword evidence="7" id="KW-1133">Transmembrane helix</keyword>
<dbReference type="SUPFAM" id="SSF55874">
    <property type="entry name" value="ATPase domain of HSP90 chaperone/DNA topoisomerase II/histidine kinase"/>
    <property type="match status" value="1"/>
</dbReference>
<evidence type="ECO:0000256" key="6">
    <source>
        <dbReference type="ARBA" id="ARBA00023012"/>
    </source>
</evidence>
<dbReference type="PANTHER" id="PTHR43711:SF26">
    <property type="entry name" value="SENSOR HISTIDINE KINASE RCSC"/>
    <property type="match status" value="1"/>
</dbReference>
<feature type="transmembrane region" description="Helical" evidence="7">
    <location>
        <begin position="94"/>
        <end position="112"/>
    </location>
</feature>
<keyword evidence="10" id="KW-1185">Reference proteome</keyword>
<dbReference type="eggNOG" id="COG5002">
    <property type="taxonomic scope" value="Bacteria"/>
</dbReference>
<dbReference type="InterPro" id="IPR003661">
    <property type="entry name" value="HisK_dim/P_dom"/>
</dbReference>
<dbReference type="SMART" id="SM00387">
    <property type="entry name" value="HATPase_c"/>
    <property type="match status" value="1"/>
</dbReference>
<dbReference type="Pfam" id="PF02518">
    <property type="entry name" value="HATPase_c"/>
    <property type="match status" value="1"/>
</dbReference>
<dbReference type="InterPro" id="IPR003594">
    <property type="entry name" value="HATPase_dom"/>
</dbReference>
<dbReference type="PANTHER" id="PTHR43711">
    <property type="entry name" value="TWO-COMPONENT HISTIDINE KINASE"/>
    <property type="match status" value="1"/>
</dbReference>
<dbReference type="RefSeq" id="WP_008614198.1">
    <property type="nucleotide sequence ID" value="NZ_AONQ01000004.1"/>
</dbReference>
<feature type="transmembrane region" description="Helical" evidence="7">
    <location>
        <begin position="186"/>
        <end position="210"/>
    </location>
</feature>
<feature type="transmembrane region" description="Helical" evidence="7">
    <location>
        <begin position="6"/>
        <end position="27"/>
    </location>
</feature>
<evidence type="ECO:0000256" key="4">
    <source>
        <dbReference type="ARBA" id="ARBA00022679"/>
    </source>
</evidence>
<dbReference type="GO" id="GO:0000155">
    <property type="term" value="F:phosphorelay sensor kinase activity"/>
    <property type="evidence" value="ECO:0007669"/>
    <property type="project" value="InterPro"/>
</dbReference>
<name>M3AFK4_9PROT</name>
<dbReference type="Gene3D" id="3.30.565.10">
    <property type="entry name" value="Histidine kinase-like ATPase, C-terminal domain"/>
    <property type="match status" value="1"/>
</dbReference>
<dbReference type="AlphaFoldDB" id="M3AFK4"/>
<feature type="domain" description="Histidine kinase" evidence="8">
    <location>
        <begin position="234"/>
        <end position="453"/>
    </location>
</feature>
<evidence type="ECO:0000256" key="5">
    <source>
        <dbReference type="ARBA" id="ARBA00022777"/>
    </source>
</evidence>
<dbReference type="InterPro" id="IPR050736">
    <property type="entry name" value="Sensor_HK_Regulatory"/>
</dbReference>
<dbReference type="Pfam" id="PF00512">
    <property type="entry name" value="HisKA"/>
    <property type="match status" value="1"/>
</dbReference>
<dbReference type="InterPro" id="IPR004358">
    <property type="entry name" value="Sig_transdc_His_kin-like_C"/>
</dbReference>
<dbReference type="STRING" id="1244869.H261_02991"/>
<protein>
    <recommendedName>
        <fullName evidence="2">histidine kinase</fullName>
        <ecNumber evidence="2">2.7.13.3</ecNumber>
    </recommendedName>
</protein>
<proteinExistence type="predicted"/>
<dbReference type="Gene3D" id="1.10.287.130">
    <property type="match status" value="1"/>
</dbReference>
<evidence type="ECO:0000256" key="7">
    <source>
        <dbReference type="SAM" id="Phobius"/>
    </source>
</evidence>
<evidence type="ECO:0000313" key="10">
    <source>
        <dbReference type="Proteomes" id="UP000011744"/>
    </source>
</evidence>
<feature type="transmembrane region" description="Helical" evidence="7">
    <location>
        <begin position="152"/>
        <end position="174"/>
    </location>
</feature>
<keyword evidence="3" id="KW-0597">Phosphoprotein</keyword>
<feature type="transmembrane region" description="Helical" evidence="7">
    <location>
        <begin position="118"/>
        <end position="140"/>
    </location>
</feature>
<dbReference type="OrthoDB" id="9813151at2"/>
<dbReference type="PATRIC" id="fig|1244869.3.peg.597"/>
<dbReference type="CDD" id="cd00082">
    <property type="entry name" value="HisKA"/>
    <property type="match status" value="1"/>
</dbReference>
<keyword evidence="5 9" id="KW-0418">Kinase</keyword>
<feature type="transmembrane region" description="Helical" evidence="7">
    <location>
        <begin position="61"/>
        <end position="82"/>
    </location>
</feature>
<evidence type="ECO:0000313" key="9">
    <source>
        <dbReference type="EMBL" id="EME71593.1"/>
    </source>
</evidence>
<accession>M3AFK4</accession>
<dbReference type="InterPro" id="IPR036890">
    <property type="entry name" value="HATPase_C_sf"/>
</dbReference>
<organism evidence="9 10">
    <name type="scientific">Paramagnetospirillum caucaseum</name>
    <dbReference type="NCBI Taxonomy" id="1244869"/>
    <lineage>
        <taxon>Bacteria</taxon>
        <taxon>Pseudomonadati</taxon>
        <taxon>Pseudomonadota</taxon>
        <taxon>Alphaproteobacteria</taxon>
        <taxon>Rhodospirillales</taxon>
        <taxon>Magnetospirillaceae</taxon>
        <taxon>Paramagnetospirillum</taxon>
    </lineage>
</organism>
<dbReference type="SMART" id="SM00388">
    <property type="entry name" value="HisKA"/>
    <property type="match status" value="1"/>
</dbReference>
<evidence type="ECO:0000256" key="1">
    <source>
        <dbReference type="ARBA" id="ARBA00000085"/>
    </source>
</evidence>
<dbReference type="EMBL" id="AONQ01000004">
    <property type="protein sequence ID" value="EME71593.1"/>
    <property type="molecule type" value="Genomic_DNA"/>
</dbReference>
<sequence>MTLDIGTLFLVLVLVSAMASGFVWFLYGSHRPVAGIRSIALANTMLCAGYAAIWARPLLPAVVSFPLANGMVCAGYLLALYGMSQFFGPRVRPWLLVAIGAAYCAQFAYFFYVEPSYLVRLFCYLAFYALITAWILKLSCDAFRRTGFRSHLVACFVAAVLSLSFFACALLSLTQGPTKDILSATTINALVVIEQIFFVVGWTLAFTLMFSERLGHEKTTAESQSRMKSETLANMSHELRTPLNAIIGFADAIDSRAMGDAPGKYAEYVKDILFSGHHLLALINDVLDISRIEAGRMELHEERVAINVLVETVRRMTQSRADTAGIALSVALDPAFAQVTGDELRLRQILVNLLINAIKFTPRGGRVQLRTRLDSRGGHFIVADSGVGMDADGIERALTKYCRVETAFTRGTEGNGLGLPLSVALAEAHGGGLDIASTPGAGTTVTVTMPPARCAAAGPHGHTLVLHQD</sequence>
<keyword evidence="6" id="KW-0902">Two-component regulatory system</keyword>
<keyword evidence="7" id="KW-0472">Membrane</keyword>
<dbReference type="InterPro" id="IPR036097">
    <property type="entry name" value="HisK_dim/P_sf"/>
</dbReference>
<comment type="caution">
    <text evidence="9">The sequence shown here is derived from an EMBL/GenBank/DDBJ whole genome shotgun (WGS) entry which is preliminary data.</text>
</comment>
<gene>
    <name evidence="9" type="ORF">H261_02991</name>
</gene>
<dbReference type="EC" id="2.7.13.3" evidence="2"/>
<keyword evidence="7" id="KW-0812">Transmembrane</keyword>
<keyword evidence="4" id="KW-0808">Transferase</keyword>
<feature type="transmembrane region" description="Helical" evidence="7">
    <location>
        <begin position="34"/>
        <end position="55"/>
    </location>
</feature>
<dbReference type="InterPro" id="IPR005467">
    <property type="entry name" value="His_kinase_dom"/>
</dbReference>